<evidence type="ECO:0000256" key="2">
    <source>
        <dbReference type="SAM" id="MobiDB-lite"/>
    </source>
</evidence>
<evidence type="ECO:0000259" key="3">
    <source>
        <dbReference type="PROSITE" id="PS50118"/>
    </source>
</evidence>
<dbReference type="SMART" id="SM00501">
    <property type="entry name" value="BRIGHT"/>
    <property type="match status" value="1"/>
</dbReference>
<gene>
    <name evidence="5" type="ORF">RDI58_002883</name>
</gene>
<reference evidence="5 6" key="1">
    <citation type="submission" date="2024-02" db="EMBL/GenBank/DDBJ databases">
        <title>de novo genome assembly of Solanum bulbocastanum strain 11H21.</title>
        <authorList>
            <person name="Hosaka A.J."/>
        </authorList>
    </citation>
    <scope>NUCLEOTIDE SEQUENCE [LARGE SCALE GENOMIC DNA]</scope>
    <source>
        <tissue evidence="5">Young leaves</tissue>
    </source>
</reference>
<feature type="domain" description="ARID" evidence="4">
    <location>
        <begin position="52"/>
        <end position="142"/>
    </location>
</feature>
<dbReference type="SUPFAM" id="SSF47095">
    <property type="entry name" value="HMG-box"/>
    <property type="match status" value="1"/>
</dbReference>
<dbReference type="InterPro" id="IPR001606">
    <property type="entry name" value="ARID_dom"/>
</dbReference>
<dbReference type="PROSITE" id="PS51011">
    <property type="entry name" value="ARID"/>
    <property type="match status" value="1"/>
</dbReference>
<organism evidence="5 6">
    <name type="scientific">Solanum bulbocastanum</name>
    <name type="common">Wild potato</name>
    <dbReference type="NCBI Taxonomy" id="147425"/>
    <lineage>
        <taxon>Eukaryota</taxon>
        <taxon>Viridiplantae</taxon>
        <taxon>Streptophyta</taxon>
        <taxon>Embryophyta</taxon>
        <taxon>Tracheophyta</taxon>
        <taxon>Spermatophyta</taxon>
        <taxon>Magnoliopsida</taxon>
        <taxon>eudicotyledons</taxon>
        <taxon>Gunneridae</taxon>
        <taxon>Pentapetalae</taxon>
        <taxon>asterids</taxon>
        <taxon>lamiids</taxon>
        <taxon>Solanales</taxon>
        <taxon>Solanaceae</taxon>
        <taxon>Solanoideae</taxon>
        <taxon>Solaneae</taxon>
        <taxon>Solanum</taxon>
    </lineage>
</organism>
<dbReference type="Gene3D" id="1.10.150.60">
    <property type="entry name" value="ARID DNA-binding domain"/>
    <property type="match status" value="1"/>
</dbReference>
<feature type="region of interest" description="Disordered" evidence="2">
    <location>
        <begin position="182"/>
        <end position="248"/>
    </location>
</feature>
<evidence type="ECO:0000313" key="5">
    <source>
        <dbReference type="EMBL" id="KAK6805099.1"/>
    </source>
</evidence>
<dbReference type="PANTHER" id="PTHR46691">
    <property type="entry name" value="HIGH MOBILITY GROUP B PROTEIN 9"/>
    <property type="match status" value="1"/>
</dbReference>
<feature type="compositionally biased region" description="Polar residues" evidence="2">
    <location>
        <begin position="225"/>
        <end position="234"/>
    </location>
</feature>
<evidence type="ECO:0008006" key="7">
    <source>
        <dbReference type="Google" id="ProtNLM"/>
    </source>
</evidence>
<name>A0AAN8U7C8_SOLBU</name>
<dbReference type="SMART" id="SM00398">
    <property type="entry name" value="HMG"/>
    <property type="match status" value="1"/>
</dbReference>
<keyword evidence="1" id="KW-0539">Nucleus</keyword>
<dbReference type="PROSITE" id="PS50118">
    <property type="entry name" value="HMG_BOX_2"/>
    <property type="match status" value="1"/>
</dbReference>
<dbReference type="GO" id="GO:0005634">
    <property type="term" value="C:nucleus"/>
    <property type="evidence" value="ECO:0007669"/>
    <property type="project" value="UniProtKB-UniRule"/>
</dbReference>
<dbReference type="InterPro" id="IPR036431">
    <property type="entry name" value="ARID_dom_sf"/>
</dbReference>
<dbReference type="SUPFAM" id="SSF46774">
    <property type="entry name" value="ARID-like"/>
    <property type="match status" value="1"/>
</dbReference>
<feature type="compositionally biased region" description="Basic and acidic residues" evidence="2">
    <location>
        <begin position="201"/>
        <end position="212"/>
    </location>
</feature>
<dbReference type="GO" id="GO:0003677">
    <property type="term" value="F:DNA binding"/>
    <property type="evidence" value="ECO:0007669"/>
    <property type="project" value="UniProtKB-UniRule"/>
</dbReference>
<feature type="DNA-binding region" description="HMG box" evidence="1">
    <location>
        <begin position="243"/>
        <end position="312"/>
    </location>
</feature>
<dbReference type="InterPro" id="IPR009071">
    <property type="entry name" value="HMG_box_dom"/>
</dbReference>
<dbReference type="EMBL" id="JBANQN010000001">
    <property type="protein sequence ID" value="KAK6805099.1"/>
    <property type="molecule type" value="Genomic_DNA"/>
</dbReference>
<keyword evidence="6" id="KW-1185">Reference proteome</keyword>
<dbReference type="Pfam" id="PF01388">
    <property type="entry name" value="ARID"/>
    <property type="match status" value="1"/>
</dbReference>
<protein>
    <recommendedName>
        <fullName evidence="7">High mobility group B protein 11</fullName>
    </recommendedName>
</protein>
<evidence type="ECO:0000256" key="1">
    <source>
        <dbReference type="PROSITE-ProRule" id="PRU00267"/>
    </source>
</evidence>
<comment type="caution">
    <text evidence="5">The sequence shown here is derived from an EMBL/GenBank/DDBJ whole genome shotgun (WGS) entry which is preliminary data.</text>
</comment>
<dbReference type="SMART" id="SM01014">
    <property type="entry name" value="ARID"/>
    <property type="match status" value="1"/>
</dbReference>
<keyword evidence="1" id="KW-0238">DNA-binding</keyword>
<dbReference type="Gene3D" id="1.10.30.10">
    <property type="entry name" value="High mobility group box domain"/>
    <property type="match status" value="1"/>
</dbReference>
<evidence type="ECO:0000259" key="4">
    <source>
        <dbReference type="PROSITE" id="PS51011"/>
    </source>
</evidence>
<feature type="domain" description="HMG box" evidence="3">
    <location>
        <begin position="243"/>
        <end position="312"/>
    </location>
</feature>
<proteinExistence type="predicted"/>
<dbReference type="Pfam" id="PF09011">
    <property type="entry name" value="HMG_box_2"/>
    <property type="match status" value="1"/>
</dbReference>
<dbReference type="Proteomes" id="UP001371456">
    <property type="component" value="Unassembled WGS sequence"/>
</dbReference>
<dbReference type="AlphaFoldDB" id="A0AAN8U7C8"/>
<dbReference type="InterPro" id="IPR036910">
    <property type="entry name" value="HMG_box_dom_sf"/>
</dbReference>
<sequence length="387" mass="43421">MAAEENNTVTMEKKIHGGDKFSGAETYACGFSSPIVTGDIATMQNLAGGSYYDGKDSFYEKLNKLNESSGLSLVFNLRQTNLDLHLFYEEVIKRGGFNQVTKDAMWGEVACTLHMKSNITMFPIQLQKVYENLLLQLEQLYYYRSREKGTMQPPSQVSDAARLELVKDYSLSLGSADRSADSTRKRKFCDRSSPVATLHDGPVEKRKCKNDSRLVSSVGPETPEQKSQSSSTNRYLRKDPGAPIRGRSSYQMYVKLECERQKKVLGESSGSKKIRDMAINAWKTLSENDKEPYIEASKLDKERYIREMAAYEQHKNKETTTNPNLHSDLAPSMINFGAPSVIDHVTSEADTGSNIIPDAVFIESTVQIPNNGKTSNPVFQMDWGFFA</sequence>
<dbReference type="PANTHER" id="PTHR46691:SF5">
    <property type="entry name" value="HMG (HIGH MOBILITY GROUP) BOX PROTEIN"/>
    <property type="match status" value="1"/>
</dbReference>
<evidence type="ECO:0000313" key="6">
    <source>
        <dbReference type="Proteomes" id="UP001371456"/>
    </source>
</evidence>
<accession>A0AAN8U7C8</accession>